<keyword evidence="4" id="KW-1185">Reference proteome</keyword>
<protein>
    <recommendedName>
        <fullName evidence="2">Mycothiol-dependent maleylpyruvate isomerase metal-binding domain-containing protein</fullName>
    </recommendedName>
</protein>
<reference evidence="3 4" key="1">
    <citation type="submission" date="2016-03" db="EMBL/GenBank/DDBJ databases">
        <title>Shallow-sea hydrothermal system.</title>
        <authorList>
            <person name="Tang K."/>
        </authorList>
    </citation>
    <scope>NUCLEOTIDE SEQUENCE [LARGE SCALE GENOMIC DNA]</scope>
    <source>
        <strain evidence="3 4">JLT9</strain>
    </source>
</reference>
<evidence type="ECO:0000313" key="3">
    <source>
        <dbReference type="EMBL" id="ANS80501.1"/>
    </source>
</evidence>
<name>A0A1B1NGH1_9MICO</name>
<dbReference type="STRING" id="1758689.SGUI_3105"/>
<dbReference type="InterPro" id="IPR024344">
    <property type="entry name" value="MDMPI_metal-binding"/>
</dbReference>
<evidence type="ECO:0000256" key="1">
    <source>
        <dbReference type="SAM" id="MobiDB-lite"/>
    </source>
</evidence>
<dbReference type="InterPro" id="IPR034660">
    <property type="entry name" value="DinB/YfiT-like"/>
</dbReference>
<dbReference type="InterPro" id="IPR017520">
    <property type="entry name" value="CHP03086"/>
</dbReference>
<accession>A0A1B1NGH1</accession>
<sequence length="131" mass="14030">MSEGPLPEGWREQLRERLTALAQAWSEESAWEGMTTAGGVTFPAEVCGLVALDEVLLHGWDLAAATGQAYPVPDEEAEAVLPIVTPSGDAEADSASREGMFGPPVAVPDDASTFDRVLGFCGREPRWTRQD</sequence>
<dbReference type="GO" id="GO:0046872">
    <property type="term" value="F:metal ion binding"/>
    <property type="evidence" value="ECO:0007669"/>
    <property type="project" value="InterPro"/>
</dbReference>
<evidence type="ECO:0000259" key="2">
    <source>
        <dbReference type="Pfam" id="PF11716"/>
    </source>
</evidence>
<gene>
    <name evidence="3" type="ORF">SGUI_3105</name>
</gene>
<dbReference type="NCBIfam" id="TIGR03086">
    <property type="entry name" value="TIGR03086 family metal-binding protein"/>
    <property type="match status" value="1"/>
</dbReference>
<dbReference type="SUPFAM" id="SSF109854">
    <property type="entry name" value="DinB/YfiT-like putative metalloenzymes"/>
    <property type="match status" value="1"/>
</dbReference>
<feature type="domain" description="Mycothiol-dependent maleylpyruvate isomerase metal-binding" evidence="2">
    <location>
        <begin position="9"/>
        <end position="63"/>
    </location>
</feature>
<proteinExistence type="predicted"/>
<dbReference type="KEGG" id="serj:SGUI_3105"/>
<evidence type="ECO:0000313" key="4">
    <source>
        <dbReference type="Proteomes" id="UP000092482"/>
    </source>
</evidence>
<dbReference type="EMBL" id="CP014989">
    <property type="protein sequence ID" value="ANS80501.1"/>
    <property type="molecule type" value="Genomic_DNA"/>
</dbReference>
<dbReference type="Pfam" id="PF11716">
    <property type="entry name" value="MDMPI_N"/>
    <property type="match status" value="1"/>
</dbReference>
<dbReference type="AlphaFoldDB" id="A0A1B1NGH1"/>
<organism evidence="3 4">
    <name type="scientific">Serinicoccus hydrothermalis</name>
    <dbReference type="NCBI Taxonomy" id="1758689"/>
    <lineage>
        <taxon>Bacteria</taxon>
        <taxon>Bacillati</taxon>
        <taxon>Actinomycetota</taxon>
        <taxon>Actinomycetes</taxon>
        <taxon>Micrococcales</taxon>
        <taxon>Ornithinimicrobiaceae</taxon>
        <taxon>Serinicoccus</taxon>
    </lineage>
</organism>
<dbReference type="Proteomes" id="UP000092482">
    <property type="component" value="Chromosome"/>
</dbReference>
<feature type="region of interest" description="Disordered" evidence="1">
    <location>
        <begin position="87"/>
        <end position="106"/>
    </location>
</feature>